<feature type="compositionally biased region" description="Basic residues" evidence="1">
    <location>
        <begin position="321"/>
        <end position="330"/>
    </location>
</feature>
<evidence type="ECO:0000313" key="3">
    <source>
        <dbReference type="EMBL" id="RKO97371.1"/>
    </source>
</evidence>
<feature type="compositionally biased region" description="Low complexity" evidence="1">
    <location>
        <begin position="333"/>
        <end position="357"/>
    </location>
</feature>
<dbReference type="EMBL" id="ML009294">
    <property type="protein sequence ID" value="RKO97371.1"/>
    <property type="molecule type" value="Genomic_DNA"/>
</dbReference>
<dbReference type="AlphaFoldDB" id="A0A4P9WVF1"/>
<accession>A0A4P9WVF1</accession>
<organism evidence="3 4">
    <name type="scientific">Caulochytrium protostelioides</name>
    <dbReference type="NCBI Taxonomy" id="1555241"/>
    <lineage>
        <taxon>Eukaryota</taxon>
        <taxon>Fungi</taxon>
        <taxon>Fungi incertae sedis</taxon>
        <taxon>Chytridiomycota</taxon>
        <taxon>Chytridiomycota incertae sedis</taxon>
        <taxon>Chytridiomycetes</taxon>
        <taxon>Caulochytriales</taxon>
        <taxon>Caulochytriaceae</taxon>
        <taxon>Caulochytrium</taxon>
    </lineage>
</organism>
<evidence type="ECO:0000256" key="2">
    <source>
        <dbReference type="SAM" id="SignalP"/>
    </source>
</evidence>
<feature type="region of interest" description="Disordered" evidence="1">
    <location>
        <begin position="216"/>
        <end position="357"/>
    </location>
</feature>
<feature type="compositionally biased region" description="Polar residues" evidence="1">
    <location>
        <begin position="124"/>
        <end position="133"/>
    </location>
</feature>
<proteinExistence type="predicted"/>
<feature type="compositionally biased region" description="Polar residues" evidence="1">
    <location>
        <begin position="290"/>
        <end position="308"/>
    </location>
</feature>
<gene>
    <name evidence="3" type="ORF">CAUPRSCDRAFT_10955</name>
</gene>
<sequence>MRALGAIRVPVLLFLAGASLIPTGSCTDERTDFQYMEPLDPATHGQNSGNNIQYFADPLASHNPIPLQFGPSDYQSGNLQHAGPPSSLANPASVYYPMPSMNDDFQTENPYELANPYAGGPDDSQYTGSQHSGDSALLNFDYQPDASQYIGSQHSVQYGDPYPSSQFGESASYASGQLHSTNPMLHVNPTDSEDFQSDGFQTTDYGDFYESLGQPKTDDFSAIGSHDREPAPPLSTDGLEKSFHGLSTDVPSSMPGYAPNIASRFGDSAGDSDSTLMPPPPIPKLRRTSTEPGSNRNPNGLSRTTTQLFEEPQSMGPASPTHRRRPHRPNRPGPSQGSGSSGGSTASSYESVAAAAKAAEESLAGYQWYIGANQKPPSSPPVSKRTLRRIRTQPGEIRVPPQWTGSSVSTVKFPKGLPPP</sequence>
<keyword evidence="2" id="KW-0732">Signal</keyword>
<evidence type="ECO:0000313" key="4">
    <source>
        <dbReference type="Proteomes" id="UP000268535"/>
    </source>
</evidence>
<protein>
    <submittedName>
        <fullName evidence="3">Uncharacterized protein</fullName>
    </submittedName>
</protein>
<dbReference type="Proteomes" id="UP000268535">
    <property type="component" value="Unassembled WGS sequence"/>
</dbReference>
<evidence type="ECO:0000256" key="1">
    <source>
        <dbReference type="SAM" id="MobiDB-lite"/>
    </source>
</evidence>
<feature type="region of interest" description="Disordered" evidence="1">
    <location>
        <begin position="99"/>
        <end position="138"/>
    </location>
</feature>
<feature type="region of interest" description="Disordered" evidence="1">
    <location>
        <begin position="391"/>
        <end position="420"/>
    </location>
</feature>
<feature type="signal peptide" evidence="2">
    <location>
        <begin position="1"/>
        <end position="26"/>
    </location>
</feature>
<name>A0A4P9WVF1_9FUNG</name>
<feature type="chain" id="PRO_5020218319" evidence="2">
    <location>
        <begin position="27"/>
        <end position="420"/>
    </location>
</feature>
<reference evidence="4" key="1">
    <citation type="journal article" date="2018" name="Nat. Microbiol.">
        <title>Leveraging single-cell genomics to expand the fungal tree of life.</title>
        <authorList>
            <person name="Ahrendt S.R."/>
            <person name="Quandt C.A."/>
            <person name="Ciobanu D."/>
            <person name="Clum A."/>
            <person name="Salamov A."/>
            <person name="Andreopoulos B."/>
            <person name="Cheng J.F."/>
            <person name="Woyke T."/>
            <person name="Pelin A."/>
            <person name="Henrissat B."/>
            <person name="Reynolds N.K."/>
            <person name="Benny G.L."/>
            <person name="Smith M.E."/>
            <person name="James T.Y."/>
            <person name="Grigoriev I.V."/>
        </authorList>
    </citation>
    <scope>NUCLEOTIDE SEQUENCE [LARGE SCALE GENOMIC DNA]</scope>
    <source>
        <strain evidence="4">ATCC 52028</strain>
    </source>
</reference>